<name>Q2SAC8_HAHCH</name>
<protein>
    <submittedName>
        <fullName evidence="2">Uncharacterized protein</fullName>
    </submittedName>
</protein>
<evidence type="ECO:0000313" key="2">
    <source>
        <dbReference type="EMBL" id="ABC32396.1"/>
    </source>
</evidence>
<dbReference type="KEGG" id="hch:HCH_05744"/>
<keyword evidence="3" id="KW-1185">Reference proteome</keyword>
<evidence type="ECO:0000256" key="1">
    <source>
        <dbReference type="SAM" id="MobiDB-lite"/>
    </source>
</evidence>
<evidence type="ECO:0000313" key="3">
    <source>
        <dbReference type="Proteomes" id="UP000000238"/>
    </source>
</evidence>
<accession>Q2SAC8</accession>
<reference evidence="2 3" key="1">
    <citation type="journal article" date="2005" name="Nucleic Acids Res.">
        <title>Genomic blueprint of Hahella chejuensis, a marine microbe producing an algicidal agent.</title>
        <authorList>
            <person name="Jeong H."/>
            <person name="Yim J.H."/>
            <person name="Lee C."/>
            <person name="Choi S.-H."/>
            <person name="Park Y.K."/>
            <person name="Yoon S.H."/>
            <person name="Hur C.-G."/>
            <person name="Kang H.-Y."/>
            <person name="Kim D."/>
            <person name="Lee H.H."/>
            <person name="Park K.H."/>
            <person name="Park S.-H."/>
            <person name="Park H.-S."/>
            <person name="Lee H.K."/>
            <person name="Oh T.K."/>
            <person name="Kim J.F."/>
        </authorList>
    </citation>
    <scope>NUCLEOTIDE SEQUENCE [LARGE SCALE GENOMIC DNA]</scope>
    <source>
        <strain evidence="2 3">KCTC 2396</strain>
    </source>
</reference>
<gene>
    <name evidence="2" type="ordered locus">HCH_05744</name>
</gene>
<proteinExistence type="predicted"/>
<dbReference type="HOGENOM" id="CLU_3118441_0_0_6"/>
<dbReference type="Proteomes" id="UP000000238">
    <property type="component" value="Chromosome"/>
</dbReference>
<sequence length="50" mass="5718">MGNCAHEVNAQSLSTDNSDQRISRKTIDHDGGRRVFQGEEQERLLFDDQI</sequence>
<dbReference type="EMBL" id="CP000155">
    <property type="protein sequence ID" value="ABC32396.1"/>
    <property type="molecule type" value="Genomic_DNA"/>
</dbReference>
<dbReference type="AlphaFoldDB" id="Q2SAC8"/>
<organism evidence="2 3">
    <name type="scientific">Hahella chejuensis (strain KCTC 2396)</name>
    <dbReference type="NCBI Taxonomy" id="349521"/>
    <lineage>
        <taxon>Bacteria</taxon>
        <taxon>Pseudomonadati</taxon>
        <taxon>Pseudomonadota</taxon>
        <taxon>Gammaproteobacteria</taxon>
        <taxon>Oceanospirillales</taxon>
        <taxon>Hahellaceae</taxon>
        <taxon>Hahella</taxon>
    </lineage>
</organism>
<feature type="region of interest" description="Disordered" evidence="1">
    <location>
        <begin position="1"/>
        <end position="21"/>
    </location>
</feature>